<keyword evidence="1 2" id="KW-0732">Signal</keyword>
<gene>
    <name evidence="4" type="ORF">GRB80_06430</name>
</gene>
<keyword evidence="5" id="KW-1185">Reference proteome</keyword>
<proteinExistence type="predicted"/>
<accession>A0A7X4VYE1</accession>
<dbReference type="Gene3D" id="2.40.160.20">
    <property type="match status" value="1"/>
</dbReference>
<dbReference type="SUPFAM" id="SSF56925">
    <property type="entry name" value="OMPA-like"/>
    <property type="match status" value="1"/>
</dbReference>
<dbReference type="InterPro" id="IPR011250">
    <property type="entry name" value="OMP/PagP_B-barrel"/>
</dbReference>
<name>A0A7X4VYE1_9GAMM</name>
<dbReference type="Proteomes" id="UP000448235">
    <property type="component" value="Unassembled WGS sequence"/>
</dbReference>
<feature type="domain" description="Outer membrane protein beta-barrel" evidence="3">
    <location>
        <begin position="14"/>
        <end position="183"/>
    </location>
</feature>
<evidence type="ECO:0000256" key="1">
    <source>
        <dbReference type="ARBA" id="ARBA00022729"/>
    </source>
</evidence>
<evidence type="ECO:0000313" key="5">
    <source>
        <dbReference type="Proteomes" id="UP000448235"/>
    </source>
</evidence>
<organism evidence="4 5">
    <name type="scientific">Halomonas icarae</name>
    <dbReference type="NCBI Taxonomy" id="2691040"/>
    <lineage>
        <taxon>Bacteria</taxon>
        <taxon>Pseudomonadati</taxon>
        <taxon>Pseudomonadota</taxon>
        <taxon>Gammaproteobacteria</taxon>
        <taxon>Oceanospirillales</taxon>
        <taxon>Halomonadaceae</taxon>
        <taxon>Halomonas</taxon>
    </lineage>
</organism>
<reference evidence="4 5" key="1">
    <citation type="submission" date="2019-12" db="EMBL/GenBank/DDBJ databases">
        <title>Draft genome sequencing of Halomonas icarensis D1-1.</title>
        <authorList>
            <person name="Pandiyan K."/>
            <person name="Kushwaha P."/>
            <person name="Gowdham M."/>
            <person name="Chakdar H."/>
            <person name="Singh A."/>
            <person name="Kumar M."/>
            <person name="Saxena A.K."/>
        </authorList>
    </citation>
    <scope>NUCLEOTIDE SEQUENCE [LARGE SCALE GENOMIC DNA]</scope>
    <source>
        <strain evidence="4 5">D1-1</strain>
    </source>
</reference>
<evidence type="ECO:0000313" key="4">
    <source>
        <dbReference type="EMBL" id="NAW12477.1"/>
    </source>
</evidence>
<protein>
    <submittedName>
        <fullName evidence="4">Outer membrane beta-barrel protein</fullName>
    </submittedName>
</protein>
<dbReference type="InterPro" id="IPR027385">
    <property type="entry name" value="Beta-barrel_OMP"/>
</dbReference>
<dbReference type="AlphaFoldDB" id="A0A7X4VYE1"/>
<dbReference type="RefSeq" id="WP_161422951.1">
    <property type="nucleotide sequence ID" value="NZ_JARWMY010000010.1"/>
</dbReference>
<comment type="caution">
    <text evidence="4">The sequence shown here is derived from an EMBL/GenBank/DDBJ whole genome shotgun (WGS) entry which is preliminary data.</text>
</comment>
<evidence type="ECO:0000259" key="3">
    <source>
        <dbReference type="Pfam" id="PF13505"/>
    </source>
</evidence>
<dbReference type="EMBL" id="WUTS01000001">
    <property type="protein sequence ID" value="NAW12477.1"/>
    <property type="molecule type" value="Genomic_DNA"/>
</dbReference>
<sequence length="183" mass="18978">MTRTVFSRTLLTAGLAAGLTMAAGNAAATGSTGPYLGVGLGQLGGGGAFDDDAEHWKLTAGYNLGWLPFLDLGAELAYANGGKLDGRVDGRNATLEVESFQAMAVAGLSFGPLGLFAKAGMADWDAEQRGRGVNRNHSGTDPIYGLGVRAGLFGLSGRLEYEYLDTDGIEALDMVTTSVVYTF</sequence>
<dbReference type="Pfam" id="PF13505">
    <property type="entry name" value="OMP_b-brl"/>
    <property type="match status" value="1"/>
</dbReference>
<evidence type="ECO:0000256" key="2">
    <source>
        <dbReference type="SAM" id="SignalP"/>
    </source>
</evidence>
<feature type="signal peptide" evidence="2">
    <location>
        <begin position="1"/>
        <end position="22"/>
    </location>
</feature>
<feature type="chain" id="PRO_5030778131" evidence="2">
    <location>
        <begin position="23"/>
        <end position="183"/>
    </location>
</feature>